<comment type="caution">
    <text evidence="5">The sequence shown here is derived from an EMBL/GenBank/DDBJ whole genome shotgun (WGS) entry which is preliminary data.</text>
</comment>
<dbReference type="PANTHER" id="PTHR10098:SF106">
    <property type="entry name" value="TETRATRICOPEPTIDE REPEAT PROTEIN 28-LIKE PROTEIN"/>
    <property type="match status" value="1"/>
</dbReference>
<reference evidence="5 6" key="1">
    <citation type="journal article" date="2016" name="Nat. Commun.">
        <title>Thousands of microbial genomes shed light on interconnected biogeochemical processes in an aquifer system.</title>
        <authorList>
            <person name="Anantharaman K."/>
            <person name="Brown C.T."/>
            <person name="Hug L.A."/>
            <person name="Sharon I."/>
            <person name="Castelle C.J."/>
            <person name="Probst A.J."/>
            <person name="Thomas B.C."/>
            <person name="Singh A."/>
            <person name="Wilkins M.J."/>
            <person name="Karaoz U."/>
            <person name="Brodie E.L."/>
            <person name="Williams K.H."/>
            <person name="Hubbard S.S."/>
            <person name="Banfield J.F."/>
        </authorList>
    </citation>
    <scope>NUCLEOTIDE SEQUENCE [LARGE SCALE GENOMIC DNA]</scope>
</reference>
<feature type="region of interest" description="Disordered" evidence="2">
    <location>
        <begin position="1"/>
        <end position="26"/>
    </location>
</feature>
<evidence type="ECO:0000256" key="1">
    <source>
        <dbReference type="PROSITE-ProRule" id="PRU00339"/>
    </source>
</evidence>
<organism evidence="5 6">
    <name type="scientific">Candidatus Wallbacteria bacterium GWC2_49_35</name>
    <dbReference type="NCBI Taxonomy" id="1817813"/>
    <lineage>
        <taxon>Bacteria</taxon>
        <taxon>Candidatus Walliibacteriota</taxon>
    </lineage>
</organism>
<gene>
    <name evidence="5" type="ORF">A2008_02740</name>
</gene>
<dbReference type="InterPro" id="IPR019734">
    <property type="entry name" value="TPR_rpt"/>
</dbReference>
<name>A0A1F7WQA6_9BACT</name>
<dbReference type="InterPro" id="IPR041617">
    <property type="entry name" value="TPR_MalT"/>
</dbReference>
<feature type="repeat" description="TPR" evidence="1">
    <location>
        <begin position="150"/>
        <end position="183"/>
    </location>
</feature>
<keyword evidence="1" id="KW-0802">TPR repeat</keyword>
<dbReference type="SUPFAM" id="SSF48452">
    <property type="entry name" value="TPR-like"/>
    <property type="match status" value="1"/>
</dbReference>
<feature type="repeat" description="TPR" evidence="1">
    <location>
        <begin position="70"/>
        <end position="103"/>
    </location>
</feature>
<dbReference type="PROSITE" id="PS50005">
    <property type="entry name" value="TPR"/>
    <property type="match status" value="3"/>
</dbReference>
<dbReference type="Proteomes" id="UP000178735">
    <property type="component" value="Unassembled WGS sequence"/>
</dbReference>
<feature type="domain" description="MalT-like TPR region" evidence="4">
    <location>
        <begin position="80"/>
        <end position="261"/>
    </location>
</feature>
<feature type="repeat" description="TPR" evidence="1">
    <location>
        <begin position="190"/>
        <end position="223"/>
    </location>
</feature>
<evidence type="ECO:0000256" key="3">
    <source>
        <dbReference type="SAM" id="Phobius"/>
    </source>
</evidence>
<keyword evidence="3" id="KW-1133">Transmembrane helix</keyword>
<feature type="transmembrane region" description="Helical" evidence="3">
    <location>
        <begin position="421"/>
        <end position="441"/>
    </location>
</feature>
<dbReference type="SMART" id="SM00028">
    <property type="entry name" value="TPR"/>
    <property type="match status" value="5"/>
</dbReference>
<dbReference type="Pfam" id="PF17874">
    <property type="entry name" value="TPR_MalT"/>
    <property type="match status" value="1"/>
</dbReference>
<protein>
    <recommendedName>
        <fullName evidence="4">MalT-like TPR region domain-containing protein</fullName>
    </recommendedName>
</protein>
<feature type="transmembrane region" description="Helical" evidence="3">
    <location>
        <begin position="384"/>
        <end position="401"/>
    </location>
</feature>
<keyword evidence="3" id="KW-0472">Membrane</keyword>
<dbReference type="PANTHER" id="PTHR10098">
    <property type="entry name" value="RAPSYN-RELATED"/>
    <property type="match status" value="1"/>
</dbReference>
<evidence type="ECO:0000256" key="2">
    <source>
        <dbReference type="SAM" id="MobiDB-lite"/>
    </source>
</evidence>
<evidence type="ECO:0000313" key="6">
    <source>
        <dbReference type="Proteomes" id="UP000178735"/>
    </source>
</evidence>
<feature type="region of interest" description="Disordered" evidence="2">
    <location>
        <begin position="282"/>
        <end position="312"/>
    </location>
</feature>
<proteinExistence type="predicted"/>
<dbReference type="InterPro" id="IPR011990">
    <property type="entry name" value="TPR-like_helical_dom_sf"/>
</dbReference>
<accession>A0A1F7WQA6</accession>
<dbReference type="STRING" id="1817813.A2008_02740"/>
<dbReference type="Gene3D" id="1.25.40.10">
    <property type="entry name" value="Tetratricopeptide repeat domain"/>
    <property type="match status" value="1"/>
</dbReference>
<feature type="compositionally biased region" description="Basic and acidic residues" evidence="2">
    <location>
        <begin position="302"/>
        <end position="312"/>
    </location>
</feature>
<keyword evidence="3" id="KW-0812">Transmembrane</keyword>
<dbReference type="EMBL" id="MGFH01000148">
    <property type="protein sequence ID" value="OGM04265.1"/>
    <property type="molecule type" value="Genomic_DNA"/>
</dbReference>
<sequence>MPIFSFPPDGGIPNDSSRPGDDANDFNSTMLLLEEEGIGFLRKSWLDEAEEIFRKMEELAIAAGDDSWIASVRSSLGVVFTARGDFDGAEKMCREAIAIDEKYSNTGGLARDYANMAAAMAKRGDFDGAEAAYEKSLEFCRNAGLTEMLAGVYGNMGNIYKSRGGFAAAEKMYRDALAIYEEFGNREGAAFQYGNLGGLYVELKDFQAAEDMLNKAITIDEELGPIANLAGDRYNMGMVYKARGDTSGASEMFAAALDLYEILGNKEMAAAAAAELVRLNPPPSNDSAAGGRGNYSPGAPRADAKKSAFAKPEKPPVINTNKFPFEIEAERRRLEEAGRPKLFNPDKFGFWLEKFFDSLPAPHKTRPERPDTITVDFNTPFETFFSSAALACLIVASYLFLKGYFGDLSLRGFTSAPDPGVRAYALLAVIVSVAALAVRLYTDNYYFIDKTDRKIYFQFRCLSFEYTSFYLDGSQVEAVGVTGRPLRGAENYARRKSPDPGCEDGWEYCVCLVTKNGKIIKFGDFTSGGLSGLNRQAGALAEALDSRVVENPGRMVLCVDMAEDGPCVNFAGPGFSLALYFTANGLVWFVVFLAAFAAVMYAAYGR</sequence>
<feature type="transmembrane region" description="Helical" evidence="3">
    <location>
        <begin position="585"/>
        <end position="604"/>
    </location>
</feature>
<evidence type="ECO:0000313" key="5">
    <source>
        <dbReference type="EMBL" id="OGM04265.1"/>
    </source>
</evidence>
<evidence type="ECO:0000259" key="4">
    <source>
        <dbReference type="Pfam" id="PF17874"/>
    </source>
</evidence>
<dbReference type="AlphaFoldDB" id="A0A1F7WQA6"/>